<name>A0A1W1VK28_DESTI</name>
<reference evidence="2 3" key="1">
    <citation type="submission" date="2017-04" db="EMBL/GenBank/DDBJ databases">
        <authorList>
            <person name="Afonso C.L."/>
            <person name="Miller P.J."/>
            <person name="Scott M.A."/>
            <person name="Spackman E."/>
            <person name="Goraichik I."/>
            <person name="Dimitrov K.M."/>
            <person name="Suarez D.L."/>
            <person name="Swayne D.E."/>
        </authorList>
    </citation>
    <scope>NUCLEOTIDE SEQUENCE [LARGE SCALE GENOMIC DNA]</scope>
    <source>
        <strain evidence="2 3">DSM 11270</strain>
    </source>
</reference>
<evidence type="ECO:0000313" key="3">
    <source>
        <dbReference type="Proteomes" id="UP000192731"/>
    </source>
</evidence>
<organism evidence="2 3">
    <name type="scientific">Desulfonispora thiosulfatigenes DSM 11270</name>
    <dbReference type="NCBI Taxonomy" id="656914"/>
    <lineage>
        <taxon>Bacteria</taxon>
        <taxon>Bacillati</taxon>
        <taxon>Bacillota</taxon>
        <taxon>Clostridia</taxon>
        <taxon>Eubacteriales</taxon>
        <taxon>Peptococcaceae</taxon>
        <taxon>Desulfonispora</taxon>
    </lineage>
</organism>
<protein>
    <submittedName>
        <fullName evidence="2">Uncharacterized protein</fullName>
    </submittedName>
</protein>
<accession>A0A1W1VK28</accession>
<dbReference type="AlphaFoldDB" id="A0A1W1VK28"/>
<evidence type="ECO:0000256" key="1">
    <source>
        <dbReference type="SAM" id="Phobius"/>
    </source>
</evidence>
<dbReference type="RefSeq" id="WP_084053817.1">
    <property type="nucleotide sequence ID" value="NZ_FWWT01000022.1"/>
</dbReference>
<keyword evidence="1" id="KW-0472">Membrane</keyword>
<keyword evidence="1" id="KW-0812">Transmembrane</keyword>
<keyword evidence="3" id="KW-1185">Reference proteome</keyword>
<evidence type="ECO:0000313" key="2">
    <source>
        <dbReference type="EMBL" id="SMB93421.1"/>
    </source>
</evidence>
<keyword evidence="1" id="KW-1133">Transmembrane helix</keyword>
<feature type="transmembrane region" description="Helical" evidence="1">
    <location>
        <begin position="6"/>
        <end position="25"/>
    </location>
</feature>
<dbReference type="Proteomes" id="UP000192731">
    <property type="component" value="Unassembled WGS sequence"/>
</dbReference>
<proteinExistence type="predicted"/>
<gene>
    <name evidence="2" type="ORF">SAMN00017405_0032</name>
</gene>
<dbReference type="EMBL" id="FWWT01000022">
    <property type="protein sequence ID" value="SMB93421.1"/>
    <property type="molecule type" value="Genomic_DNA"/>
</dbReference>
<sequence>MFVFDSSGNILLLITLYMFLALLYLEIRKYNKDQMDFALLLVISDFKNDDTSYTKGEIILINKDRRLSFANQEITLKNGNLLLKVKDDFQTVSKGELVEFAGGSLQLVGCSNEGKIIDEYWLSEKG</sequence>
<dbReference type="STRING" id="656914.SAMN00017405_0032"/>